<sequence>MPNAPRGTGSLPPRDRPVPVAGTGRDRSWRAGPSPTGTAYGEALAEPGRLGLPTDAPAFAAGLLELVGTTATGALPTAGPVPSGARHGT</sequence>
<organism evidence="2 3">
    <name type="scientific">Streptomyces broussonetiae</name>
    <dbReference type="NCBI Taxonomy" id="2686304"/>
    <lineage>
        <taxon>Bacteria</taxon>
        <taxon>Bacillati</taxon>
        <taxon>Actinomycetota</taxon>
        <taxon>Actinomycetes</taxon>
        <taxon>Kitasatosporales</taxon>
        <taxon>Streptomycetaceae</taxon>
        <taxon>Streptomyces</taxon>
    </lineage>
</organism>
<dbReference type="Proteomes" id="UP000436138">
    <property type="component" value="Chromosome"/>
</dbReference>
<feature type="region of interest" description="Disordered" evidence="1">
    <location>
        <begin position="1"/>
        <end position="42"/>
    </location>
</feature>
<gene>
    <name evidence="2" type="ORF">GQF42_37060</name>
</gene>
<keyword evidence="3" id="KW-1185">Reference proteome</keyword>
<reference evidence="2 3" key="1">
    <citation type="submission" date="2019-12" db="EMBL/GenBank/DDBJ databases">
        <title>Streptomyces sp. strain T44 isolated from rhizosphere soil of Broussonetia papyrifera.</title>
        <authorList>
            <person name="Mo P."/>
        </authorList>
    </citation>
    <scope>NUCLEOTIDE SEQUENCE [LARGE SCALE GENOMIC DNA]</scope>
    <source>
        <strain evidence="2 3">T44</strain>
    </source>
</reference>
<dbReference type="EMBL" id="CP047020">
    <property type="protein sequence ID" value="QHA08133.1"/>
    <property type="molecule type" value="Genomic_DNA"/>
</dbReference>
<evidence type="ECO:0000256" key="1">
    <source>
        <dbReference type="SAM" id="MobiDB-lite"/>
    </source>
</evidence>
<name>A0A6I6N5L3_9ACTN</name>
<dbReference type="KEGG" id="sbro:GQF42_37060"/>
<proteinExistence type="predicted"/>
<dbReference type="RefSeq" id="WP_158927257.1">
    <property type="nucleotide sequence ID" value="NZ_CP047020.1"/>
</dbReference>
<evidence type="ECO:0000313" key="2">
    <source>
        <dbReference type="EMBL" id="QHA08133.1"/>
    </source>
</evidence>
<evidence type="ECO:0000313" key="3">
    <source>
        <dbReference type="Proteomes" id="UP000436138"/>
    </source>
</evidence>
<protein>
    <submittedName>
        <fullName evidence="2">Uncharacterized protein</fullName>
    </submittedName>
</protein>
<accession>A0A6I6N5L3</accession>
<dbReference type="AlphaFoldDB" id="A0A6I6N5L3"/>